<dbReference type="Gene3D" id="1.10.10.2330">
    <property type="match status" value="1"/>
</dbReference>
<evidence type="ECO:0000259" key="16">
    <source>
        <dbReference type="PROSITE" id="PS50862"/>
    </source>
</evidence>
<evidence type="ECO:0000256" key="8">
    <source>
        <dbReference type="ARBA" id="ARBA00022723"/>
    </source>
</evidence>
<dbReference type="PANTHER" id="PTHR11538:SF40">
    <property type="entry name" value="PHENYLALANINE--TRNA LIGASE ALPHA SUBUNIT"/>
    <property type="match status" value="1"/>
</dbReference>
<comment type="subcellular location">
    <subcellularLocation>
        <location evidence="2">Cytoplasm</location>
    </subcellularLocation>
</comment>
<dbReference type="InterPro" id="IPR045864">
    <property type="entry name" value="aa-tRNA-synth_II/BPL/LPL"/>
</dbReference>
<evidence type="ECO:0000256" key="5">
    <source>
        <dbReference type="ARBA" id="ARBA00012814"/>
    </source>
</evidence>
<evidence type="ECO:0000256" key="11">
    <source>
        <dbReference type="ARBA" id="ARBA00022842"/>
    </source>
</evidence>
<evidence type="ECO:0000256" key="3">
    <source>
        <dbReference type="ARBA" id="ARBA00006703"/>
    </source>
</evidence>
<dbReference type="InterPro" id="IPR040725">
    <property type="entry name" value="PheRS_DBD3"/>
</dbReference>
<dbReference type="Gene3D" id="1.10.10.2320">
    <property type="match status" value="1"/>
</dbReference>
<dbReference type="CDD" id="cd00496">
    <property type="entry name" value="PheRS_alpha_core"/>
    <property type="match status" value="1"/>
</dbReference>
<dbReference type="FunFam" id="1.10.10.2330:FF:000004">
    <property type="entry name" value="Phenylalanine--tRNA ligase alpha subunit, cytoplasmic"/>
    <property type="match status" value="1"/>
</dbReference>
<dbReference type="GO" id="GO:0005524">
    <property type="term" value="F:ATP binding"/>
    <property type="evidence" value="ECO:0007669"/>
    <property type="project" value="UniProtKB-KW"/>
</dbReference>
<dbReference type="STRING" id="81972.D7MGD5"/>
<dbReference type="Proteomes" id="UP000008694">
    <property type="component" value="Unassembled WGS sequence"/>
</dbReference>
<gene>
    <name evidence="17" type="ORF">ARALYDRAFT_912388</name>
</gene>
<evidence type="ECO:0000256" key="15">
    <source>
        <dbReference type="ARBA" id="ARBA00049255"/>
    </source>
</evidence>
<evidence type="ECO:0000256" key="13">
    <source>
        <dbReference type="ARBA" id="ARBA00023146"/>
    </source>
</evidence>
<dbReference type="HOGENOM" id="CLU_025086_2_2_1"/>
<sequence length="485" mass="55741">MAEEAILGFLQNNEQITDSGQFSAEFNLDHNEVVNVIKSLHGFRYIDVQDIKKETWVLTDEGKKYAAEGSPEVQLFLAVPEEGSISKDELQKKLAPSVFKIGCSQAGKNKWVEMGKQVSRKVKHVEDKVKGQLLQIQEGKESDKDSINSLKARKLIVPQIWKGYSVKKGPNYAPERKKVATDLTRENLQNWKELEFKEYNFEAKGAPLEAGHLHALLKVRKQFKDIFVQMGFEEMPTNNFVESSFWNFDALFQPQQHPARDSHDTFFLKVPSTTRTLPEDYVERVKRVHESGGYGSRGYNYDWKREEANKNLLRTHTTAVSSRMLYALAQKPFVPKKYFSIDRVFRNEAVDRTHLAEFHQIEGLICDRGLTLGDLIGVLKDFFSRLGMSKLRFKPAYNPYTEPSMEIFSYHEGLGKWVEIGNSGMFRPEMLLPMGLPEDVRVIAWGLSLERPTMILYGIDNIRDLFGHKVDLDLIKRNPICRIGI</sequence>
<keyword evidence="9" id="KW-0547">Nucleotide-binding</keyword>
<evidence type="ECO:0000256" key="10">
    <source>
        <dbReference type="ARBA" id="ARBA00022840"/>
    </source>
</evidence>
<dbReference type="KEGG" id="aly:9302912"/>
<dbReference type="GO" id="GO:0006432">
    <property type="term" value="P:phenylalanyl-tRNA aminoacylation"/>
    <property type="evidence" value="ECO:0007669"/>
    <property type="project" value="InterPro"/>
</dbReference>
<evidence type="ECO:0000256" key="1">
    <source>
        <dbReference type="ARBA" id="ARBA00001946"/>
    </source>
</evidence>
<dbReference type="EMBL" id="GL348719">
    <property type="protein sequence ID" value="EFH45157.1"/>
    <property type="molecule type" value="Genomic_DNA"/>
</dbReference>
<dbReference type="GO" id="GO:0004826">
    <property type="term" value="F:phenylalanine-tRNA ligase activity"/>
    <property type="evidence" value="ECO:0007669"/>
    <property type="project" value="UniProtKB-EC"/>
</dbReference>
<keyword evidence="10" id="KW-0067">ATP-binding</keyword>
<dbReference type="Gramene" id="scaffold_700130.1">
    <property type="protein sequence ID" value="scaffold_700130.1"/>
    <property type="gene ID" value="scaffold_700130.1"/>
</dbReference>
<dbReference type="Gene3D" id="3.30.1370.240">
    <property type="match status" value="1"/>
</dbReference>
<keyword evidence="7" id="KW-0436">Ligase</keyword>
<comment type="catalytic activity">
    <reaction evidence="15">
        <text>tRNA(Phe) + L-phenylalanine + ATP = L-phenylalanyl-tRNA(Phe) + AMP + diphosphate + H(+)</text>
        <dbReference type="Rhea" id="RHEA:19413"/>
        <dbReference type="Rhea" id="RHEA-COMP:9668"/>
        <dbReference type="Rhea" id="RHEA-COMP:9699"/>
        <dbReference type="ChEBI" id="CHEBI:15378"/>
        <dbReference type="ChEBI" id="CHEBI:30616"/>
        <dbReference type="ChEBI" id="CHEBI:33019"/>
        <dbReference type="ChEBI" id="CHEBI:58095"/>
        <dbReference type="ChEBI" id="CHEBI:78442"/>
        <dbReference type="ChEBI" id="CHEBI:78531"/>
        <dbReference type="ChEBI" id="CHEBI:456215"/>
        <dbReference type="EC" id="6.1.1.20"/>
    </reaction>
</comment>
<accession>D7MGD5</accession>
<dbReference type="InterPro" id="IPR004529">
    <property type="entry name" value="Phe-tRNA-synth_IIc_asu"/>
</dbReference>
<dbReference type="GO" id="GO:0009328">
    <property type="term" value="C:phenylalanine-tRNA ligase complex"/>
    <property type="evidence" value="ECO:0007669"/>
    <property type="project" value="TreeGrafter"/>
</dbReference>
<evidence type="ECO:0000256" key="9">
    <source>
        <dbReference type="ARBA" id="ARBA00022741"/>
    </source>
</evidence>
<name>D7MGD5_ARALL</name>
<reference evidence="18" key="1">
    <citation type="journal article" date="2011" name="Nat. Genet.">
        <title>The Arabidopsis lyrata genome sequence and the basis of rapid genome size change.</title>
        <authorList>
            <person name="Hu T.T."/>
            <person name="Pattyn P."/>
            <person name="Bakker E.G."/>
            <person name="Cao J."/>
            <person name="Cheng J.-F."/>
            <person name="Clark R.M."/>
            <person name="Fahlgren N."/>
            <person name="Fawcett J.A."/>
            <person name="Grimwood J."/>
            <person name="Gundlach H."/>
            <person name="Haberer G."/>
            <person name="Hollister J.D."/>
            <person name="Ossowski S."/>
            <person name="Ottilar R.P."/>
            <person name="Salamov A.A."/>
            <person name="Schneeberger K."/>
            <person name="Spannagl M."/>
            <person name="Wang X."/>
            <person name="Yang L."/>
            <person name="Nasrallah M.E."/>
            <person name="Bergelson J."/>
            <person name="Carrington J.C."/>
            <person name="Gaut B.S."/>
            <person name="Schmutz J."/>
            <person name="Mayer K.F.X."/>
            <person name="Van de Peer Y."/>
            <person name="Grigoriev I.V."/>
            <person name="Nordborg M."/>
            <person name="Weigel D."/>
            <person name="Guo Y.-L."/>
        </authorList>
    </citation>
    <scope>NUCLEOTIDE SEQUENCE [LARGE SCALE GENOMIC DNA]</scope>
    <source>
        <strain evidence="18">cv. MN47</strain>
    </source>
</reference>
<dbReference type="InterPro" id="IPR006195">
    <property type="entry name" value="aa-tRNA-synth_II"/>
</dbReference>
<dbReference type="NCBIfam" id="NF003210">
    <property type="entry name" value="PRK04172.1"/>
    <property type="match status" value="1"/>
</dbReference>
<evidence type="ECO:0000256" key="14">
    <source>
        <dbReference type="ARBA" id="ARBA00030612"/>
    </source>
</evidence>
<dbReference type="Pfam" id="PF18553">
    <property type="entry name" value="PheRS_DBD3"/>
    <property type="match status" value="1"/>
</dbReference>
<dbReference type="Pfam" id="PF01409">
    <property type="entry name" value="tRNA-synt_2d"/>
    <property type="match status" value="1"/>
</dbReference>
<dbReference type="Gene3D" id="3.30.930.10">
    <property type="entry name" value="Bira Bifunctional Protein, Domain 2"/>
    <property type="match status" value="1"/>
</dbReference>
<dbReference type="PROSITE" id="PS50862">
    <property type="entry name" value="AA_TRNA_LIGASE_II"/>
    <property type="match status" value="1"/>
</dbReference>
<keyword evidence="13" id="KW-0030">Aminoacyl-tRNA synthetase</keyword>
<organism evidence="18">
    <name type="scientific">Arabidopsis lyrata subsp. lyrata</name>
    <name type="common">Lyre-leaved rock-cress</name>
    <dbReference type="NCBI Taxonomy" id="81972"/>
    <lineage>
        <taxon>Eukaryota</taxon>
        <taxon>Viridiplantae</taxon>
        <taxon>Streptophyta</taxon>
        <taxon>Embryophyta</taxon>
        <taxon>Tracheophyta</taxon>
        <taxon>Spermatophyta</taxon>
        <taxon>Magnoliopsida</taxon>
        <taxon>eudicotyledons</taxon>
        <taxon>Gunneridae</taxon>
        <taxon>Pentapetalae</taxon>
        <taxon>rosids</taxon>
        <taxon>malvids</taxon>
        <taxon>Brassicales</taxon>
        <taxon>Brassicaceae</taxon>
        <taxon>Camelineae</taxon>
        <taxon>Arabidopsis</taxon>
    </lineage>
</organism>
<dbReference type="InterPro" id="IPR002319">
    <property type="entry name" value="Phenylalanyl-tRNA_Synthase"/>
</dbReference>
<dbReference type="AlphaFoldDB" id="D7MGD5"/>
<protein>
    <recommendedName>
        <fullName evidence="5">phenylalanine--tRNA ligase</fullName>
        <ecNumber evidence="5">6.1.1.20</ecNumber>
    </recommendedName>
    <alternativeName>
        <fullName evidence="14">Phenylalanyl-tRNA synthetase alpha subunit</fullName>
    </alternativeName>
</protein>
<dbReference type="PANTHER" id="PTHR11538">
    <property type="entry name" value="PHENYLALANYL-TRNA SYNTHETASE"/>
    <property type="match status" value="1"/>
</dbReference>
<proteinExistence type="inferred from homology"/>
<feature type="domain" description="Aminoacyl-transfer RNA synthetases class-II family profile" evidence="16">
    <location>
        <begin position="218"/>
        <end position="479"/>
    </location>
</feature>
<dbReference type="GO" id="GO:0000049">
    <property type="term" value="F:tRNA binding"/>
    <property type="evidence" value="ECO:0007669"/>
    <property type="project" value="InterPro"/>
</dbReference>
<dbReference type="SUPFAM" id="SSF55681">
    <property type="entry name" value="Class II aaRS and biotin synthetases"/>
    <property type="match status" value="1"/>
</dbReference>
<keyword evidence="11" id="KW-0460">Magnesium</keyword>
<evidence type="ECO:0000256" key="7">
    <source>
        <dbReference type="ARBA" id="ARBA00022598"/>
    </source>
</evidence>
<dbReference type="InterPro" id="IPR040724">
    <property type="entry name" value="PheRS_DBD1"/>
</dbReference>
<evidence type="ECO:0000256" key="4">
    <source>
        <dbReference type="ARBA" id="ARBA00011209"/>
    </source>
</evidence>
<evidence type="ECO:0000313" key="17">
    <source>
        <dbReference type="EMBL" id="EFH45157.1"/>
    </source>
</evidence>
<dbReference type="FunFam" id="3.30.930.10:FF:000033">
    <property type="entry name" value="Phenylalanine--tRNA ligase alpha subunit"/>
    <property type="match status" value="1"/>
</dbReference>
<comment type="similarity">
    <text evidence="3">Belongs to the class-II aminoacyl-tRNA synthetase family. Phe-tRNA synthetase alpha subunit type 2 subfamily.</text>
</comment>
<dbReference type="eggNOG" id="KOG2784">
    <property type="taxonomic scope" value="Eukaryota"/>
</dbReference>
<dbReference type="EC" id="6.1.1.20" evidence="5"/>
<keyword evidence="12" id="KW-0648">Protein biosynthesis</keyword>
<evidence type="ECO:0000313" key="18">
    <source>
        <dbReference type="Proteomes" id="UP000008694"/>
    </source>
</evidence>
<dbReference type="Pfam" id="PF18552">
    <property type="entry name" value="PheRS_DBD1"/>
    <property type="match status" value="1"/>
</dbReference>
<evidence type="ECO:0000256" key="12">
    <source>
        <dbReference type="ARBA" id="ARBA00022917"/>
    </source>
</evidence>
<dbReference type="GO" id="GO:0005829">
    <property type="term" value="C:cytosol"/>
    <property type="evidence" value="ECO:0007669"/>
    <property type="project" value="TreeGrafter"/>
</dbReference>
<dbReference type="NCBIfam" id="TIGR00468">
    <property type="entry name" value="pheS"/>
    <property type="match status" value="1"/>
</dbReference>
<keyword evidence="6" id="KW-0963">Cytoplasm</keyword>
<keyword evidence="18" id="KW-1185">Reference proteome</keyword>
<evidence type="ECO:0000256" key="6">
    <source>
        <dbReference type="ARBA" id="ARBA00022490"/>
    </source>
</evidence>
<dbReference type="OrthoDB" id="238316at2759"/>
<evidence type="ECO:0000256" key="2">
    <source>
        <dbReference type="ARBA" id="ARBA00004496"/>
    </source>
</evidence>
<comment type="subunit">
    <text evidence="4">Tetramer of two alpha and two beta subunits.</text>
</comment>
<dbReference type="GO" id="GO:0046872">
    <property type="term" value="F:metal ion binding"/>
    <property type="evidence" value="ECO:0007669"/>
    <property type="project" value="UniProtKB-KW"/>
</dbReference>
<comment type="cofactor">
    <cofactor evidence="1">
        <name>Mg(2+)</name>
        <dbReference type="ChEBI" id="CHEBI:18420"/>
    </cofactor>
</comment>
<keyword evidence="8" id="KW-0479">Metal-binding</keyword>